<dbReference type="InterPro" id="IPR029044">
    <property type="entry name" value="Nucleotide-diphossugar_trans"/>
</dbReference>
<organism evidence="1">
    <name type="scientific">viral metagenome</name>
    <dbReference type="NCBI Taxonomy" id="1070528"/>
    <lineage>
        <taxon>unclassified sequences</taxon>
        <taxon>metagenomes</taxon>
        <taxon>organismal metagenomes</taxon>
    </lineage>
</organism>
<dbReference type="EMBL" id="MT144069">
    <property type="protein sequence ID" value="QJA48051.1"/>
    <property type="molecule type" value="Genomic_DNA"/>
</dbReference>
<evidence type="ECO:0000313" key="1">
    <source>
        <dbReference type="EMBL" id="QJA48051.1"/>
    </source>
</evidence>
<dbReference type="AlphaFoldDB" id="A0A6H1ZKT8"/>
<reference evidence="1" key="1">
    <citation type="submission" date="2020-03" db="EMBL/GenBank/DDBJ databases">
        <title>The deep terrestrial virosphere.</title>
        <authorList>
            <person name="Holmfeldt K."/>
            <person name="Nilsson E."/>
            <person name="Simone D."/>
            <person name="Lopez-Fernandez M."/>
            <person name="Wu X."/>
            <person name="de Brujin I."/>
            <person name="Lundin D."/>
            <person name="Andersson A."/>
            <person name="Bertilsson S."/>
            <person name="Dopson M."/>
        </authorList>
    </citation>
    <scope>NUCLEOTIDE SEQUENCE</scope>
    <source>
        <strain evidence="2">MM415B00426</strain>
        <strain evidence="1">TM448A00829</strain>
    </source>
</reference>
<dbReference type="GO" id="GO:0016740">
    <property type="term" value="F:transferase activity"/>
    <property type="evidence" value="ECO:0007669"/>
    <property type="project" value="UniProtKB-KW"/>
</dbReference>
<keyword evidence="1" id="KW-0808">Transferase</keyword>
<sequence>MIEEYKNVINERAHNLLVDLVSKYSEFIDIKHIEHTEDNCYNPTPLFNMGSNISTGKFLIITNPECLHPSDVLKEFDSEFDKNENVYIVCACRNVTPSTLEYISSSEIHKVILRTWYQHTQHNNRAFHWCSAISKLNYDKIGGFDEKFKYGIGFDDNDFRDTVLQSEIPFVFRDDIVIFHTNHESINQVTGLIGQESRRLFFINKEYYLTKRAKRNIAIPFGD</sequence>
<accession>A0A6H1ZKT8</accession>
<dbReference type="SUPFAM" id="SSF53448">
    <property type="entry name" value="Nucleotide-diphospho-sugar transferases"/>
    <property type="match status" value="1"/>
</dbReference>
<gene>
    <name evidence="2" type="ORF">MM415B00426_0010</name>
    <name evidence="1" type="ORF">TM448A00829_0004</name>
</gene>
<evidence type="ECO:0000313" key="2">
    <source>
        <dbReference type="EMBL" id="QJA65204.1"/>
    </source>
</evidence>
<protein>
    <submittedName>
        <fullName evidence="1">Putative glycosyltransferase</fullName>
    </submittedName>
</protein>
<dbReference type="EMBL" id="MT141534">
    <property type="protein sequence ID" value="QJA65204.1"/>
    <property type="molecule type" value="Genomic_DNA"/>
</dbReference>
<dbReference type="Gene3D" id="3.90.550.10">
    <property type="entry name" value="Spore Coat Polysaccharide Biosynthesis Protein SpsA, Chain A"/>
    <property type="match status" value="1"/>
</dbReference>
<name>A0A6H1ZKT8_9ZZZZ</name>
<proteinExistence type="predicted"/>